<dbReference type="Proteomes" id="UP000036951">
    <property type="component" value="Unassembled WGS sequence"/>
</dbReference>
<name>A0A8E1QXW0_9BACT</name>
<reference evidence="1 2" key="1">
    <citation type="submission" date="2015-06" db="EMBL/GenBank/DDBJ databases">
        <title>Prevotella sp. 109, sp. nov., a novel member of the family Prevotellaceae isolated from human faeces.</title>
        <authorList>
            <person name="Shkoporov A.N."/>
            <person name="Chaplin A.V."/>
            <person name="Kafarskaia L.I."/>
            <person name="Efimov B.A."/>
        </authorList>
    </citation>
    <scope>NUCLEOTIDE SEQUENCE [LARGE SCALE GENOMIC DNA]</scope>
    <source>
        <strain evidence="1 2">109</strain>
    </source>
</reference>
<gene>
    <name evidence="1" type="ORF">ACU52_06130</name>
</gene>
<protein>
    <submittedName>
        <fullName evidence="1">Uncharacterized protein</fullName>
    </submittedName>
</protein>
<accession>A0A8E1QXW0</accession>
<comment type="caution">
    <text evidence="1">The sequence shown here is derived from an EMBL/GenBank/DDBJ whole genome shotgun (WGS) entry which is preliminary data.</text>
</comment>
<organism evidence="1 2">
    <name type="scientific">Xylanibacter rarus</name>
    <dbReference type="NCBI Taxonomy" id="1676614"/>
    <lineage>
        <taxon>Bacteria</taxon>
        <taxon>Pseudomonadati</taxon>
        <taxon>Bacteroidota</taxon>
        <taxon>Bacteroidia</taxon>
        <taxon>Bacteroidales</taxon>
        <taxon>Prevotellaceae</taxon>
        <taxon>Xylanibacter</taxon>
    </lineage>
</organism>
<dbReference type="OrthoDB" id="1077068at2"/>
<sequence length="253" mass="29398">MNYKQFEDNIFAEWLKRSVANGDGCELAPDGLLYRGRFVYKDGYWSREPGNENAIWERAKRRVLILTKDLNDEEAWDIRAETGRSNFSGENNVVVSAPFYKNLMRWVYGLLTIDANGHAKKFAEIDRQDVYRPFYDQAPVARVNCKKQVGTSSIETSVLKSYMERYKDLLVKQIAAYDANILLCCGASGAIKDFVAENYLIDLLKLNNWIYYSPRTRKMVIDSWHPTYTGDTHEKMYSDMMSDVEEAWSRIKL</sequence>
<dbReference type="EMBL" id="LFQU01000009">
    <property type="protein sequence ID" value="KOO68740.1"/>
    <property type="molecule type" value="Genomic_DNA"/>
</dbReference>
<proteinExistence type="predicted"/>
<dbReference type="AlphaFoldDB" id="A0A8E1QXW0"/>
<evidence type="ECO:0000313" key="2">
    <source>
        <dbReference type="Proteomes" id="UP000036951"/>
    </source>
</evidence>
<dbReference type="RefSeq" id="WP_053398137.1">
    <property type="nucleotide sequence ID" value="NZ_LFQU01000009.1"/>
</dbReference>
<evidence type="ECO:0000313" key="1">
    <source>
        <dbReference type="EMBL" id="KOO68740.1"/>
    </source>
</evidence>
<keyword evidence="2" id="KW-1185">Reference proteome</keyword>